<dbReference type="GO" id="GO:0008061">
    <property type="term" value="F:chitin binding"/>
    <property type="evidence" value="ECO:0007669"/>
    <property type="project" value="InterPro"/>
</dbReference>
<dbReference type="SUPFAM" id="SSF54556">
    <property type="entry name" value="Chitinase insertion domain"/>
    <property type="match status" value="1"/>
</dbReference>
<name>A0A937X7P6_UNCEI</name>
<dbReference type="InterPro" id="IPR001223">
    <property type="entry name" value="Glyco_hydro18_cat"/>
</dbReference>
<dbReference type="GO" id="GO:0005975">
    <property type="term" value="P:carbohydrate metabolic process"/>
    <property type="evidence" value="ECO:0007669"/>
    <property type="project" value="InterPro"/>
</dbReference>
<dbReference type="EC" id="3.2.1.14" evidence="2"/>
<dbReference type="Gene3D" id="3.20.20.80">
    <property type="entry name" value="Glycosidases"/>
    <property type="match status" value="1"/>
</dbReference>
<keyword evidence="3" id="KW-0119">Carbohydrate metabolism</keyword>
<feature type="non-terminal residue" evidence="6">
    <location>
        <position position="1"/>
    </location>
</feature>
<dbReference type="PROSITE" id="PS51910">
    <property type="entry name" value="GH18_2"/>
    <property type="match status" value="1"/>
</dbReference>
<dbReference type="Gene3D" id="3.10.50.10">
    <property type="match status" value="1"/>
</dbReference>
<keyword evidence="3" id="KW-0624">Polysaccharide degradation</keyword>
<evidence type="ECO:0000313" key="7">
    <source>
        <dbReference type="Proteomes" id="UP000748308"/>
    </source>
</evidence>
<evidence type="ECO:0000256" key="4">
    <source>
        <dbReference type="SAM" id="MobiDB-lite"/>
    </source>
</evidence>
<dbReference type="PANTHER" id="PTHR11177:SF317">
    <property type="entry name" value="CHITINASE 12-RELATED"/>
    <property type="match status" value="1"/>
</dbReference>
<accession>A0A937X7P6</accession>
<dbReference type="InterPro" id="IPR050314">
    <property type="entry name" value="Glycosyl_Hydrlase_18"/>
</dbReference>
<dbReference type="InterPro" id="IPR029070">
    <property type="entry name" value="Chitinase_insertion_sf"/>
</dbReference>
<dbReference type="GO" id="GO:0008843">
    <property type="term" value="F:endochitinase activity"/>
    <property type="evidence" value="ECO:0007669"/>
    <property type="project" value="UniProtKB-EC"/>
</dbReference>
<feature type="compositionally biased region" description="Basic and acidic residues" evidence="4">
    <location>
        <begin position="225"/>
        <end position="242"/>
    </location>
</feature>
<comment type="caution">
    <text evidence="6">The sequence shown here is derived from an EMBL/GenBank/DDBJ whole genome shotgun (WGS) entry which is preliminary data.</text>
</comment>
<sequence>LTIAAPAGPAVIANYEVDAIHQHLDWINVMTYDFHGPWGGEGDAVTHFHSPLFPAGDDPLGEPFRSQFNLAAAMQTYRDLGVPAPKLHAGLAFYGRGYGGVSGGANGLYASYAGPSAGGTWEPGVYDYWDLAANVIGAAGYSVFRHPDARVPWLHSAPEAVFISYDDPESIAEKCSWVMQQDLGGIMFWELSADRDADLLGAALAAMQEAAAIGDRDSAGPGADAGRRQRDPRPDAVGRETLTDVEWAPNPGSPDPVCRFRLLRPGDVRVTIYDAQGRRLWAAQRQGLAAGVHELAWNGRGDQGRPCPPGAYFWSLASGPGEVRGRLLRVRPGGSSSVFR</sequence>
<protein>
    <recommendedName>
        <fullName evidence="2">chitinase</fullName>
        <ecNumber evidence="2">3.2.1.14</ecNumber>
    </recommendedName>
</protein>
<dbReference type="Gene3D" id="2.60.40.4070">
    <property type="match status" value="1"/>
</dbReference>
<dbReference type="Pfam" id="PF13860">
    <property type="entry name" value="FlgD_ig"/>
    <property type="match status" value="1"/>
</dbReference>
<evidence type="ECO:0000256" key="3">
    <source>
        <dbReference type="ARBA" id="ARBA00023024"/>
    </source>
</evidence>
<evidence type="ECO:0000313" key="6">
    <source>
        <dbReference type="EMBL" id="MBM3317196.1"/>
    </source>
</evidence>
<dbReference type="GO" id="GO:0006032">
    <property type="term" value="P:chitin catabolic process"/>
    <property type="evidence" value="ECO:0007669"/>
    <property type="project" value="UniProtKB-KW"/>
</dbReference>
<dbReference type="InterPro" id="IPR011583">
    <property type="entry name" value="Chitinase_II/V-like_cat"/>
</dbReference>
<dbReference type="AlphaFoldDB" id="A0A937X7P6"/>
<dbReference type="EMBL" id="VGIY01000088">
    <property type="protein sequence ID" value="MBM3317196.1"/>
    <property type="molecule type" value="Genomic_DNA"/>
</dbReference>
<dbReference type="SUPFAM" id="SSF51445">
    <property type="entry name" value="(Trans)glycosidases"/>
    <property type="match status" value="1"/>
</dbReference>
<proteinExistence type="predicted"/>
<dbReference type="InterPro" id="IPR017853">
    <property type="entry name" value="GH"/>
</dbReference>
<dbReference type="Proteomes" id="UP000748308">
    <property type="component" value="Unassembled WGS sequence"/>
</dbReference>
<feature type="domain" description="GH18" evidence="5">
    <location>
        <begin position="1"/>
        <end position="210"/>
    </location>
</feature>
<keyword evidence="3" id="KW-0146">Chitin degradation</keyword>
<gene>
    <name evidence="6" type="ORF">FJY75_05040</name>
</gene>
<dbReference type="InterPro" id="IPR025965">
    <property type="entry name" value="FlgD/Vpr_Ig-like"/>
</dbReference>
<evidence type="ECO:0000256" key="2">
    <source>
        <dbReference type="ARBA" id="ARBA00012729"/>
    </source>
</evidence>
<comment type="catalytic activity">
    <reaction evidence="1">
        <text>Random endo-hydrolysis of N-acetyl-beta-D-glucosaminide (1-&gt;4)-beta-linkages in chitin and chitodextrins.</text>
        <dbReference type="EC" id="3.2.1.14"/>
    </reaction>
</comment>
<evidence type="ECO:0000259" key="5">
    <source>
        <dbReference type="PROSITE" id="PS51910"/>
    </source>
</evidence>
<dbReference type="PANTHER" id="PTHR11177">
    <property type="entry name" value="CHITINASE"/>
    <property type="match status" value="1"/>
</dbReference>
<evidence type="ECO:0000256" key="1">
    <source>
        <dbReference type="ARBA" id="ARBA00000822"/>
    </source>
</evidence>
<organism evidence="6 7">
    <name type="scientific">Eiseniibacteriota bacterium</name>
    <dbReference type="NCBI Taxonomy" id="2212470"/>
    <lineage>
        <taxon>Bacteria</taxon>
        <taxon>Candidatus Eiseniibacteriota</taxon>
    </lineage>
</organism>
<reference evidence="6" key="1">
    <citation type="submission" date="2019-03" db="EMBL/GenBank/DDBJ databases">
        <title>Lake Tanganyika Metagenome-Assembled Genomes (MAGs).</title>
        <authorList>
            <person name="Tran P."/>
        </authorList>
    </citation>
    <scope>NUCLEOTIDE SEQUENCE</scope>
    <source>
        <strain evidence="6">M_DeepCast_400m_m2_100</strain>
    </source>
</reference>
<feature type="region of interest" description="Disordered" evidence="4">
    <location>
        <begin position="213"/>
        <end position="250"/>
    </location>
</feature>
<dbReference type="SMART" id="SM00636">
    <property type="entry name" value="Glyco_18"/>
    <property type="match status" value="1"/>
</dbReference>
<dbReference type="Pfam" id="PF00704">
    <property type="entry name" value="Glyco_hydro_18"/>
    <property type="match status" value="1"/>
</dbReference>